<evidence type="ECO:0000313" key="2">
    <source>
        <dbReference type="EMBL" id="TYT73162.1"/>
    </source>
</evidence>
<keyword evidence="3" id="KW-1185">Reference proteome</keyword>
<evidence type="ECO:0000256" key="1">
    <source>
        <dbReference type="SAM" id="Phobius"/>
    </source>
</evidence>
<sequence length="154" mass="17760">MGRKKQNDQTEKQDSDYNMWRFLTVLVDKFSNLINNNKILPLSGLVVLLIMASIIWRLPETELAEIIRLLINEFITGKGGLIFLLVATNAGWFYLLKRSREIDQREIDRLSAIRSELMHKDQKTTIKKHRSTNGACEESYILPGPRIDKEGDGQ</sequence>
<gene>
    <name evidence="2" type="ORF">FIM25_16560</name>
</gene>
<dbReference type="EMBL" id="VDMB01000048">
    <property type="protein sequence ID" value="TYT73162.1"/>
    <property type="molecule type" value="Genomic_DNA"/>
</dbReference>
<protein>
    <submittedName>
        <fullName evidence="2">Uncharacterized protein</fullName>
    </submittedName>
</protein>
<reference evidence="2 3" key="1">
    <citation type="submission" date="2019-06" db="EMBL/GenBank/DDBJ databases">
        <title>Desulfobotulus mexicanus sp. nov., a novel sulfate-reducing bacterium isolated from the sediment of an alkaline crater lake in Mexico.</title>
        <authorList>
            <person name="Hirschler-Rea A."/>
        </authorList>
    </citation>
    <scope>NUCLEOTIDE SEQUENCE [LARGE SCALE GENOMIC DNA]</scope>
    <source>
        <strain evidence="2 3">PAR22N</strain>
    </source>
</reference>
<dbReference type="Proteomes" id="UP000321899">
    <property type="component" value="Unassembled WGS sequence"/>
</dbReference>
<organism evidence="2 3">
    <name type="scientific">Desulfobotulus mexicanus</name>
    <dbReference type="NCBI Taxonomy" id="2586642"/>
    <lineage>
        <taxon>Bacteria</taxon>
        <taxon>Pseudomonadati</taxon>
        <taxon>Thermodesulfobacteriota</taxon>
        <taxon>Desulfobacteria</taxon>
        <taxon>Desulfobacterales</taxon>
        <taxon>Desulfobacteraceae</taxon>
        <taxon>Desulfobotulus</taxon>
    </lineage>
</organism>
<dbReference type="AlphaFoldDB" id="A0A5S5MBS0"/>
<feature type="transmembrane region" description="Helical" evidence="1">
    <location>
        <begin position="79"/>
        <end position="96"/>
    </location>
</feature>
<comment type="caution">
    <text evidence="2">The sequence shown here is derived from an EMBL/GenBank/DDBJ whole genome shotgun (WGS) entry which is preliminary data.</text>
</comment>
<proteinExistence type="predicted"/>
<evidence type="ECO:0000313" key="3">
    <source>
        <dbReference type="Proteomes" id="UP000321899"/>
    </source>
</evidence>
<keyword evidence="1" id="KW-0472">Membrane</keyword>
<keyword evidence="1" id="KW-0812">Transmembrane</keyword>
<dbReference type="OrthoDB" id="9868126at2"/>
<keyword evidence="1" id="KW-1133">Transmembrane helix</keyword>
<name>A0A5S5MBS0_9BACT</name>
<feature type="transmembrane region" description="Helical" evidence="1">
    <location>
        <begin position="39"/>
        <end position="59"/>
    </location>
</feature>
<accession>A0A5S5MBS0</accession>